<protein>
    <submittedName>
        <fullName evidence="1">Uncharacterized protein</fullName>
    </submittedName>
</protein>
<keyword evidence="2" id="KW-1185">Reference proteome</keyword>
<proteinExistence type="predicted"/>
<evidence type="ECO:0000313" key="1">
    <source>
        <dbReference type="EMBL" id="TCZ70955.1"/>
    </source>
</evidence>
<comment type="caution">
    <text evidence="1">The sequence shown here is derived from an EMBL/GenBank/DDBJ whole genome shotgun (WGS) entry which is preliminary data.</text>
</comment>
<dbReference type="EMBL" id="SKFG01000043">
    <property type="protein sequence ID" value="TCZ70955.1"/>
    <property type="molecule type" value="Genomic_DNA"/>
</dbReference>
<name>A0A4V2WMM5_9BACL</name>
<sequence length="65" mass="7369">MRMPNKYVGSTMEVIYMNRAGELSQRLIYVRSLADGIVHALCLRTGEPRTFLVSNILAWQKPKSG</sequence>
<reference evidence="1 2" key="1">
    <citation type="submission" date="2019-03" db="EMBL/GenBank/DDBJ databases">
        <authorList>
            <person name="Kim M.K.M."/>
        </authorList>
    </citation>
    <scope>NUCLEOTIDE SEQUENCE [LARGE SCALE GENOMIC DNA]</scope>
    <source>
        <strain evidence="1 2">18JY21-1</strain>
    </source>
</reference>
<dbReference type="AlphaFoldDB" id="A0A4V2WMM5"/>
<dbReference type="Proteomes" id="UP000295418">
    <property type="component" value="Unassembled WGS sequence"/>
</dbReference>
<gene>
    <name evidence="1" type="ORF">E0485_22980</name>
</gene>
<accession>A0A4V2WMM5</accession>
<evidence type="ECO:0000313" key="2">
    <source>
        <dbReference type="Proteomes" id="UP000295418"/>
    </source>
</evidence>
<dbReference type="OrthoDB" id="2991134at2"/>
<organism evidence="1 2">
    <name type="scientific">Paenibacillus albiflavus</name>
    <dbReference type="NCBI Taxonomy" id="2545760"/>
    <lineage>
        <taxon>Bacteria</taxon>
        <taxon>Bacillati</taxon>
        <taxon>Bacillota</taxon>
        <taxon>Bacilli</taxon>
        <taxon>Bacillales</taxon>
        <taxon>Paenibacillaceae</taxon>
        <taxon>Paenibacillus</taxon>
    </lineage>
</organism>